<dbReference type="Proteomes" id="UP000008561">
    <property type="component" value="Chromosome"/>
</dbReference>
<name>A8ZUR4_DESOH</name>
<evidence type="ECO:0000313" key="2">
    <source>
        <dbReference type="Proteomes" id="UP000008561"/>
    </source>
</evidence>
<proteinExistence type="predicted"/>
<dbReference type="STRING" id="96561.Dole_0667"/>
<gene>
    <name evidence="1" type="ordered locus">Dole_0667</name>
</gene>
<organism evidence="1 2">
    <name type="scientific">Desulfosudis oleivorans (strain DSM 6200 / JCM 39069 / Hxd3)</name>
    <name type="common">Desulfococcus oleovorans</name>
    <dbReference type="NCBI Taxonomy" id="96561"/>
    <lineage>
        <taxon>Bacteria</taxon>
        <taxon>Pseudomonadati</taxon>
        <taxon>Thermodesulfobacteriota</taxon>
        <taxon>Desulfobacteria</taxon>
        <taxon>Desulfobacterales</taxon>
        <taxon>Desulfosudaceae</taxon>
        <taxon>Desulfosudis</taxon>
    </lineage>
</organism>
<accession>A8ZUR4</accession>
<reference evidence="1 2" key="1">
    <citation type="submission" date="2007-10" db="EMBL/GenBank/DDBJ databases">
        <title>Complete sequence of Desulfococcus oleovorans Hxd3.</title>
        <authorList>
            <consortium name="US DOE Joint Genome Institute"/>
            <person name="Copeland A."/>
            <person name="Lucas S."/>
            <person name="Lapidus A."/>
            <person name="Barry K."/>
            <person name="Glavina del Rio T."/>
            <person name="Dalin E."/>
            <person name="Tice H."/>
            <person name="Pitluck S."/>
            <person name="Kiss H."/>
            <person name="Brettin T."/>
            <person name="Bruce D."/>
            <person name="Detter J.C."/>
            <person name="Han C."/>
            <person name="Schmutz J."/>
            <person name="Larimer F."/>
            <person name="Land M."/>
            <person name="Hauser L."/>
            <person name="Kyrpides N."/>
            <person name="Kim E."/>
            <person name="Wawrik B."/>
            <person name="Richardson P."/>
        </authorList>
    </citation>
    <scope>NUCLEOTIDE SEQUENCE [LARGE SCALE GENOMIC DNA]</scope>
    <source>
        <strain evidence="2">DSM 6200 / JCM 39069 / Hxd3</strain>
    </source>
</reference>
<dbReference type="HOGENOM" id="CLU_220739_0_0_7"/>
<dbReference type="KEGG" id="dol:Dole_0667"/>
<protein>
    <submittedName>
        <fullName evidence="1">Uncharacterized protein</fullName>
    </submittedName>
</protein>
<dbReference type="EMBL" id="CP000859">
    <property type="protein sequence ID" value="ABW66477.1"/>
    <property type="molecule type" value="Genomic_DNA"/>
</dbReference>
<sequence length="34" mass="3779">MSGIEITPAAQEQILDYFKGKDVKPIRIFLNEGG</sequence>
<dbReference type="AlphaFoldDB" id="A8ZUR4"/>
<keyword evidence="2" id="KW-1185">Reference proteome</keyword>
<evidence type="ECO:0000313" key="1">
    <source>
        <dbReference type="EMBL" id="ABW66477.1"/>
    </source>
</evidence>